<dbReference type="Proteomes" id="UP001230654">
    <property type="component" value="Unassembled WGS sequence"/>
</dbReference>
<keyword evidence="2" id="KW-1185">Reference proteome</keyword>
<gene>
    <name evidence="1" type="ORF">QF030_000038</name>
</gene>
<reference evidence="1 2" key="1">
    <citation type="submission" date="2023-07" db="EMBL/GenBank/DDBJ databases">
        <title>Comparative genomics of wheat-associated soil bacteria to identify genetic determinants of phenazine resistance.</title>
        <authorList>
            <person name="Mouncey N."/>
        </authorList>
    </citation>
    <scope>NUCLEOTIDE SEQUENCE [LARGE SCALE GENOMIC DNA]</scope>
    <source>
        <strain evidence="1 2">B2I6</strain>
    </source>
</reference>
<dbReference type="EMBL" id="JAUSWV010000001">
    <property type="protein sequence ID" value="MDQ0577860.1"/>
    <property type="molecule type" value="Genomic_DNA"/>
</dbReference>
<accession>A0ABU0NFP2</accession>
<protein>
    <submittedName>
        <fullName evidence="1">Uncharacterized protein</fullName>
    </submittedName>
</protein>
<name>A0ABU0NFP2_STRRH</name>
<evidence type="ECO:0000313" key="2">
    <source>
        <dbReference type="Proteomes" id="UP001230654"/>
    </source>
</evidence>
<comment type="caution">
    <text evidence="1">The sequence shown here is derived from an EMBL/GenBank/DDBJ whole genome shotgun (WGS) entry which is preliminary data.</text>
</comment>
<evidence type="ECO:0000313" key="1">
    <source>
        <dbReference type="EMBL" id="MDQ0577860.1"/>
    </source>
</evidence>
<proteinExistence type="predicted"/>
<sequence length="229" mass="24471">MSSSADTAETLANSHARAAAEAAPGQLLRQAKRLLDQAQKLVDQAVIAERMKDTSWETIGEVLGGVTKSAAQKRFGPRVNDWGDNPRRLAALGNIGLPKRELDFGVAYAQLEDEWKAAGEIVAAQDLLAKLTNATTALSGANAHREGPNAEWHGDHIFVYANSDRSPAVPLPSWVLEATPHASAVGPCSTPLRWALHDQPNGMSVDVRFVTIEQRGENRGKGVGILGGQ</sequence>
<organism evidence="1 2">
    <name type="scientific">Streptomyces rishiriensis</name>
    <dbReference type="NCBI Taxonomy" id="68264"/>
    <lineage>
        <taxon>Bacteria</taxon>
        <taxon>Bacillati</taxon>
        <taxon>Actinomycetota</taxon>
        <taxon>Actinomycetes</taxon>
        <taxon>Kitasatosporales</taxon>
        <taxon>Streptomycetaceae</taxon>
        <taxon>Streptomyces</taxon>
    </lineage>
</organism>